<gene>
    <name evidence="2" type="ORF">PFISCL1PPCAC_11534</name>
</gene>
<feature type="non-terminal residue" evidence="2">
    <location>
        <position position="109"/>
    </location>
</feature>
<dbReference type="AlphaFoldDB" id="A0AAV5VNH4"/>
<keyword evidence="1" id="KW-1133">Transmembrane helix</keyword>
<evidence type="ECO:0000313" key="2">
    <source>
        <dbReference type="EMBL" id="GMT20237.1"/>
    </source>
</evidence>
<feature type="transmembrane region" description="Helical" evidence="1">
    <location>
        <begin position="12"/>
        <end position="37"/>
    </location>
</feature>
<feature type="non-terminal residue" evidence="2">
    <location>
        <position position="1"/>
    </location>
</feature>
<organism evidence="2 3">
    <name type="scientific">Pristionchus fissidentatus</name>
    <dbReference type="NCBI Taxonomy" id="1538716"/>
    <lineage>
        <taxon>Eukaryota</taxon>
        <taxon>Metazoa</taxon>
        <taxon>Ecdysozoa</taxon>
        <taxon>Nematoda</taxon>
        <taxon>Chromadorea</taxon>
        <taxon>Rhabditida</taxon>
        <taxon>Rhabditina</taxon>
        <taxon>Diplogasteromorpha</taxon>
        <taxon>Diplogasteroidea</taxon>
        <taxon>Neodiplogasteridae</taxon>
        <taxon>Pristionchus</taxon>
    </lineage>
</organism>
<accession>A0AAV5VNH4</accession>
<feature type="transmembrane region" description="Helical" evidence="1">
    <location>
        <begin position="89"/>
        <end position="108"/>
    </location>
</feature>
<keyword evidence="1" id="KW-0812">Transmembrane</keyword>
<keyword evidence="1" id="KW-0472">Membrane</keyword>
<evidence type="ECO:0000256" key="1">
    <source>
        <dbReference type="SAM" id="Phobius"/>
    </source>
</evidence>
<protein>
    <recommendedName>
        <fullName evidence="4">MARVEL domain-containing protein</fullName>
    </recommendedName>
</protein>
<reference evidence="2" key="1">
    <citation type="submission" date="2023-10" db="EMBL/GenBank/DDBJ databases">
        <title>Genome assembly of Pristionchus species.</title>
        <authorList>
            <person name="Yoshida K."/>
            <person name="Sommer R.J."/>
        </authorList>
    </citation>
    <scope>NUCLEOTIDE SEQUENCE</scope>
    <source>
        <strain evidence="2">RS5133</strain>
    </source>
</reference>
<keyword evidence="3" id="KW-1185">Reference proteome</keyword>
<dbReference type="Proteomes" id="UP001432322">
    <property type="component" value="Unassembled WGS sequence"/>
</dbReference>
<evidence type="ECO:0000313" key="3">
    <source>
        <dbReference type="Proteomes" id="UP001432322"/>
    </source>
</evidence>
<sequence length="109" mass="12174">FSLSYLKTAPTWAQTAYVLLIFTIIFQILTLVFDALMHTKPALKKKLNIAAIALQFLTFFICCLSLGLWNSNSYWQGLSRGTSYNCVGASIFFSMVNFAASVALMILFP</sequence>
<comment type="caution">
    <text evidence="2">The sequence shown here is derived from an EMBL/GenBank/DDBJ whole genome shotgun (WGS) entry which is preliminary data.</text>
</comment>
<feature type="transmembrane region" description="Helical" evidence="1">
    <location>
        <begin position="49"/>
        <end position="69"/>
    </location>
</feature>
<dbReference type="EMBL" id="BTSY01000003">
    <property type="protein sequence ID" value="GMT20237.1"/>
    <property type="molecule type" value="Genomic_DNA"/>
</dbReference>
<proteinExistence type="predicted"/>
<evidence type="ECO:0008006" key="4">
    <source>
        <dbReference type="Google" id="ProtNLM"/>
    </source>
</evidence>
<name>A0AAV5VNH4_9BILA</name>